<keyword evidence="4" id="KW-0819">tRNA processing</keyword>
<evidence type="ECO:0000256" key="7">
    <source>
        <dbReference type="ARBA" id="ARBA00022980"/>
    </source>
</evidence>
<comment type="similarity">
    <text evidence="2">Belongs to the eukaryotic ribosomal protein eL8 family.</text>
</comment>
<name>A0A098EBM8_9ZZZZ</name>
<evidence type="ECO:0000256" key="4">
    <source>
        <dbReference type="ARBA" id="ARBA00022694"/>
    </source>
</evidence>
<evidence type="ECO:0000256" key="6">
    <source>
        <dbReference type="ARBA" id="ARBA00022884"/>
    </source>
</evidence>
<evidence type="ECO:0000256" key="1">
    <source>
        <dbReference type="ARBA" id="ARBA00004496"/>
    </source>
</evidence>
<evidence type="ECO:0000313" key="11">
    <source>
        <dbReference type="EMBL" id="CEG13402.1"/>
    </source>
</evidence>
<dbReference type="PRINTS" id="PR00884">
    <property type="entry name" value="RIBOSOMALHS6"/>
</dbReference>
<evidence type="ECO:0000256" key="9">
    <source>
        <dbReference type="ARBA" id="ARBA00035441"/>
    </source>
</evidence>
<keyword evidence="7 11" id="KW-0689">Ribosomal protein</keyword>
<comment type="subcellular location">
    <subcellularLocation>
        <location evidence="1">Cytoplasm</location>
    </subcellularLocation>
</comment>
<dbReference type="PRINTS" id="PR00881">
    <property type="entry name" value="L7ARS6FAMILY"/>
</dbReference>
<dbReference type="NCBIfam" id="TIGR03677">
    <property type="entry name" value="eL8_ribo"/>
    <property type="match status" value="1"/>
</dbReference>
<dbReference type="InterPro" id="IPR004038">
    <property type="entry name" value="Ribosomal_eL8/eL30/eS12/Gad45"/>
</dbReference>
<keyword evidence="6" id="KW-0694">RNA-binding</keyword>
<evidence type="ECO:0000256" key="5">
    <source>
        <dbReference type="ARBA" id="ARBA00022730"/>
    </source>
</evidence>
<dbReference type="GO" id="GO:1990904">
    <property type="term" value="C:ribonucleoprotein complex"/>
    <property type="evidence" value="ECO:0007669"/>
    <property type="project" value="UniProtKB-KW"/>
</dbReference>
<dbReference type="EMBL" id="CCXY01000318">
    <property type="protein sequence ID" value="CEG13402.1"/>
    <property type="molecule type" value="Genomic_DNA"/>
</dbReference>
<gene>
    <name evidence="11" type="primary">rpl7ae</name>
    <name evidence="11" type="ORF">MSIBF_A3850005</name>
</gene>
<dbReference type="InterPro" id="IPR018492">
    <property type="entry name" value="Ribosomal_eL8/Nhp2"/>
</dbReference>
<dbReference type="InterPro" id="IPR050257">
    <property type="entry name" value="eL8/uL1-like"/>
</dbReference>
<evidence type="ECO:0000256" key="2">
    <source>
        <dbReference type="ARBA" id="ARBA00007337"/>
    </source>
</evidence>
<evidence type="ECO:0000259" key="10">
    <source>
        <dbReference type="Pfam" id="PF01248"/>
    </source>
</evidence>
<dbReference type="SUPFAM" id="SSF55315">
    <property type="entry name" value="L30e-like"/>
    <property type="match status" value="1"/>
</dbReference>
<accession>A0A098EBM8</accession>
<evidence type="ECO:0000256" key="8">
    <source>
        <dbReference type="ARBA" id="ARBA00023274"/>
    </source>
</evidence>
<dbReference type="InterPro" id="IPR022481">
    <property type="entry name" value="Ribosomal_eL8_arc"/>
</dbReference>
<sequence length="124" mass="13735">MSYVKFEAPAELQTKSLEVLETAKNTGKIKKGVNEVTKAVERKITKLVVIAGDIIPPENVMHLPMLCDEKEIPYLFVDKKEDIGKAIGLKVPCSAACVVEEGKSNEILKDVLNKLKDIKKQSKI</sequence>
<dbReference type="Gene3D" id="3.30.1330.30">
    <property type="match status" value="1"/>
</dbReference>
<dbReference type="Pfam" id="PF01248">
    <property type="entry name" value="Ribosomal_L7Ae"/>
    <property type="match status" value="1"/>
</dbReference>
<dbReference type="PANTHER" id="PTHR23105">
    <property type="entry name" value="RIBOSOMAL PROTEIN L7AE FAMILY MEMBER"/>
    <property type="match status" value="1"/>
</dbReference>
<reference evidence="11" key="1">
    <citation type="submission" date="2014-09" db="EMBL/GenBank/DDBJ databases">
        <authorList>
            <person name="Probst J Alexander"/>
        </authorList>
    </citation>
    <scope>NUCLEOTIDE SEQUENCE</scope>
</reference>
<evidence type="ECO:0000256" key="3">
    <source>
        <dbReference type="ARBA" id="ARBA00022490"/>
    </source>
</evidence>
<dbReference type="FunFam" id="3.30.1330.30:FF:000020">
    <property type="entry name" value="50S ribosomal protein L7Ae"/>
    <property type="match status" value="1"/>
</dbReference>
<dbReference type="GO" id="GO:0003735">
    <property type="term" value="F:structural constituent of ribosome"/>
    <property type="evidence" value="ECO:0007669"/>
    <property type="project" value="InterPro"/>
</dbReference>
<organism evidence="11">
    <name type="scientific">groundwater metagenome</name>
    <dbReference type="NCBI Taxonomy" id="717931"/>
    <lineage>
        <taxon>unclassified sequences</taxon>
        <taxon>metagenomes</taxon>
        <taxon>ecological metagenomes</taxon>
    </lineage>
</organism>
<protein>
    <recommendedName>
        <fullName evidence="9">50S ribosomal protein L7Ae</fullName>
    </recommendedName>
</protein>
<proteinExistence type="inferred from homology"/>
<dbReference type="HAMAP" id="MF_00326">
    <property type="entry name" value="Ribosomal_eL8"/>
    <property type="match status" value="1"/>
</dbReference>
<dbReference type="GO" id="GO:0006412">
    <property type="term" value="P:translation"/>
    <property type="evidence" value="ECO:0007669"/>
    <property type="project" value="InterPro"/>
</dbReference>
<feature type="domain" description="Ribosomal protein eL8/eL30/eS12/Gadd45" evidence="10">
    <location>
        <begin position="16"/>
        <end position="107"/>
    </location>
</feature>
<keyword evidence="8" id="KW-0687">Ribonucleoprotein</keyword>
<dbReference type="AlphaFoldDB" id="A0A098EBM8"/>
<dbReference type="GO" id="GO:0005737">
    <property type="term" value="C:cytoplasm"/>
    <property type="evidence" value="ECO:0007669"/>
    <property type="project" value="UniProtKB-SubCell"/>
</dbReference>
<dbReference type="InterPro" id="IPR029064">
    <property type="entry name" value="Ribosomal_eL30-like_sf"/>
</dbReference>
<keyword evidence="3" id="KW-0963">Cytoplasm</keyword>
<dbReference type="GO" id="GO:0005840">
    <property type="term" value="C:ribosome"/>
    <property type="evidence" value="ECO:0007669"/>
    <property type="project" value="UniProtKB-KW"/>
</dbReference>
<keyword evidence="5" id="KW-0699">rRNA-binding</keyword>
<dbReference type="GO" id="GO:0008033">
    <property type="term" value="P:tRNA processing"/>
    <property type="evidence" value="ECO:0007669"/>
    <property type="project" value="UniProtKB-KW"/>
</dbReference>
<dbReference type="GO" id="GO:0019843">
    <property type="term" value="F:rRNA binding"/>
    <property type="evidence" value="ECO:0007669"/>
    <property type="project" value="UniProtKB-KW"/>
</dbReference>